<evidence type="ECO:0000256" key="3">
    <source>
        <dbReference type="ARBA" id="ARBA00023122"/>
    </source>
</evidence>
<dbReference type="PROSITE" id="PS51371">
    <property type="entry name" value="CBS"/>
    <property type="match status" value="2"/>
</dbReference>
<evidence type="ECO:0000313" key="5">
    <source>
        <dbReference type="EMBL" id="QHU00754.1"/>
    </source>
</evidence>
<evidence type="ECO:0000259" key="4">
    <source>
        <dbReference type="PROSITE" id="PS51371"/>
    </source>
</evidence>
<dbReference type="InterPro" id="IPR005990">
    <property type="entry name" value="IMP_DH"/>
</dbReference>
<protein>
    <recommendedName>
        <fullName evidence="4">CBS domain-containing protein</fullName>
    </recommendedName>
</protein>
<dbReference type="PANTHER" id="PTHR11911:SF122">
    <property type="entry name" value="GMP REDUCTASE"/>
    <property type="match status" value="1"/>
</dbReference>
<accession>A0A6C0JAU2</accession>
<feature type="domain" description="CBS" evidence="4">
    <location>
        <begin position="95"/>
        <end position="154"/>
    </location>
</feature>
<keyword evidence="2" id="KW-0560">Oxidoreductase</keyword>
<dbReference type="Pfam" id="PF00571">
    <property type="entry name" value="CBS"/>
    <property type="match status" value="2"/>
</dbReference>
<evidence type="ECO:0000256" key="2">
    <source>
        <dbReference type="ARBA" id="ARBA00023002"/>
    </source>
</evidence>
<sequence>MKNITFNNYYTYDDVLIKPKFSNVLSRKNVCLKTKLTKNITLNTPIISSNMDTITEDSMAIEIAKIGGIGIIHRYCTIDKQIEMVKKVKRYTNYIIHQPYTINEKLLMEELIFKMKEKKIKSFLVENEENELVGIITNRDLLFYNSVVKTNEKEDIIKEFMTPFDKLITINKNDLLTFDINDIINIMTKNKIQRLPITDNKNKIIEGLITLKDMLNRTSNDFKTKANLDNNSQLRVGAAVGVNKDYLERTSRLISEGCDIICLDVAHGHHSLCGDAIKKIKVLYPNIDIIAGNVCTGEGVKYLVDCGASCVKVGIGPGSICITRKQTGCGAPQLSSVIECAKVANELGITIIADGGHNGTIGNIFKALCCGASACMLGGFLSGTLETPGNVYTKLDKKVKHIRGMAGIFANFDKSEKMGEDTKDIESMTPEGVEGYVPFKGPVKDIIHQIEGGIKSGLSYVGCGSLEKLKDTDINFVLITANGYRESGSHNIHEI</sequence>
<evidence type="ECO:0000256" key="1">
    <source>
        <dbReference type="ARBA" id="ARBA00022958"/>
    </source>
</evidence>
<dbReference type="Pfam" id="PF00478">
    <property type="entry name" value="IMPDH"/>
    <property type="match status" value="1"/>
</dbReference>
<reference evidence="5" key="1">
    <citation type="journal article" date="2020" name="Nature">
        <title>Giant virus diversity and host interactions through global metagenomics.</title>
        <authorList>
            <person name="Schulz F."/>
            <person name="Roux S."/>
            <person name="Paez-Espino D."/>
            <person name="Jungbluth S."/>
            <person name="Walsh D.A."/>
            <person name="Denef V.J."/>
            <person name="McMahon K.D."/>
            <person name="Konstantinidis K.T."/>
            <person name="Eloe-Fadrosh E.A."/>
            <person name="Kyrpides N.C."/>
            <person name="Woyke T."/>
        </authorList>
    </citation>
    <scope>NUCLEOTIDE SEQUENCE</scope>
    <source>
        <strain evidence="5">GVMAG-M-3300025860-20</strain>
    </source>
</reference>
<dbReference type="GO" id="GO:0003938">
    <property type="term" value="F:IMP dehydrogenase activity"/>
    <property type="evidence" value="ECO:0007669"/>
    <property type="project" value="InterPro"/>
</dbReference>
<dbReference type="EMBL" id="MN740329">
    <property type="protein sequence ID" value="QHU00754.1"/>
    <property type="molecule type" value="Genomic_DNA"/>
</dbReference>
<dbReference type="SMART" id="SM00116">
    <property type="entry name" value="CBS"/>
    <property type="match status" value="2"/>
</dbReference>
<dbReference type="CDD" id="cd04601">
    <property type="entry name" value="CBS_pair_IMPDH"/>
    <property type="match status" value="1"/>
</dbReference>
<dbReference type="SMART" id="SM01240">
    <property type="entry name" value="IMPDH"/>
    <property type="match status" value="1"/>
</dbReference>
<name>A0A6C0JAU2_9ZZZZ</name>
<organism evidence="5">
    <name type="scientific">viral metagenome</name>
    <dbReference type="NCBI Taxonomy" id="1070528"/>
    <lineage>
        <taxon>unclassified sequences</taxon>
        <taxon>metagenomes</taxon>
        <taxon>organismal metagenomes</taxon>
    </lineage>
</organism>
<dbReference type="InterPro" id="IPR015875">
    <property type="entry name" value="IMP_DH/GMP_Rdtase_CS"/>
</dbReference>
<dbReference type="InterPro" id="IPR013785">
    <property type="entry name" value="Aldolase_TIM"/>
</dbReference>
<dbReference type="GO" id="GO:0006183">
    <property type="term" value="P:GTP biosynthetic process"/>
    <property type="evidence" value="ECO:0007669"/>
    <property type="project" value="TreeGrafter"/>
</dbReference>
<keyword evidence="3" id="KW-0129">CBS domain</keyword>
<dbReference type="SUPFAM" id="SSF51412">
    <property type="entry name" value="Inosine monophosphate dehydrogenase (IMPDH)"/>
    <property type="match status" value="1"/>
</dbReference>
<dbReference type="Gene3D" id="3.20.20.70">
    <property type="entry name" value="Aldolase class I"/>
    <property type="match status" value="1"/>
</dbReference>
<dbReference type="InterPro" id="IPR000644">
    <property type="entry name" value="CBS_dom"/>
</dbReference>
<keyword evidence="1" id="KW-0630">Potassium</keyword>
<dbReference type="InterPro" id="IPR046342">
    <property type="entry name" value="CBS_dom_sf"/>
</dbReference>
<dbReference type="PROSITE" id="PS00487">
    <property type="entry name" value="IMP_DH_GMP_RED"/>
    <property type="match status" value="1"/>
</dbReference>
<dbReference type="InterPro" id="IPR001093">
    <property type="entry name" value="IMP_DH_GMPRt"/>
</dbReference>
<dbReference type="AlphaFoldDB" id="A0A6C0JAU2"/>
<dbReference type="GO" id="GO:0005737">
    <property type="term" value="C:cytoplasm"/>
    <property type="evidence" value="ECO:0007669"/>
    <property type="project" value="TreeGrafter"/>
</dbReference>
<proteinExistence type="predicted"/>
<dbReference type="PIRSF" id="PIRSF000130">
    <property type="entry name" value="IMPDH"/>
    <property type="match status" value="1"/>
</dbReference>
<dbReference type="FunFam" id="3.20.20.70:FF:000424">
    <property type="entry name" value="Inosine-5'-monophosphate dehydrogenase 2"/>
    <property type="match status" value="1"/>
</dbReference>
<dbReference type="PANTHER" id="PTHR11911">
    <property type="entry name" value="INOSINE-5-MONOPHOSPHATE DEHYDROGENASE RELATED"/>
    <property type="match status" value="1"/>
</dbReference>
<feature type="domain" description="CBS" evidence="4">
    <location>
        <begin position="161"/>
        <end position="224"/>
    </location>
</feature>
<dbReference type="CDD" id="cd00381">
    <property type="entry name" value="IMPDH"/>
    <property type="match status" value="1"/>
</dbReference>
<dbReference type="SUPFAM" id="SSF54631">
    <property type="entry name" value="CBS-domain pair"/>
    <property type="match status" value="1"/>
</dbReference>